<feature type="region of interest" description="Disordered" evidence="1">
    <location>
        <begin position="1"/>
        <end position="21"/>
    </location>
</feature>
<sequence>MSQGTYKARKSSPDPSAALSNDQSQVLDGQFMCLRLGCGADFAIFTSSLYTSDDFDQANFRLYPNATPNDPAMHFIATIVSLFACLSIAALAIPLSIADKSIHTRRNDLPLTTRTGTVDTVNAGQPLLLEKRVDFMRKLNGHDPVNAADPLHGDKYADKDGPVREKPDESYQGQNKPNEVSLVGDKKPAPLTEAEKNTAHELLTPEGLNHFGVSQ</sequence>
<dbReference type="Proteomes" id="UP000292702">
    <property type="component" value="Unassembled WGS sequence"/>
</dbReference>
<protein>
    <submittedName>
        <fullName evidence="3">Uncharacterized protein</fullName>
    </submittedName>
</protein>
<evidence type="ECO:0000313" key="3">
    <source>
        <dbReference type="EMBL" id="TCD68608.1"/>
    </source>
</evidence>
<keyword evidence="2" id="KW-0472">Membrane</keyword>
<reference evidence="3 4" key="1">
    <citation type="submission" date="2018-11" db="EMBL/GenBank/DDBJ databases">
        <title>Genome assembly of Steccherinum ochraceum LE-BIN_3174, the white-rot fungus of the Steccherinaceae family (The Residual Polyporoid clade, Polyporales, Basidiomycota).</title>
        <authorList>
            <person name="Fedorova T.V."/>
            <person name="Glazunova O.A."/>
            <person name="Landesman E.O."/>
            <person name="Moiseenko K.V."/>
            <person name="Psurtseva N.V."/>
            <person name="Savinova O.S."/>
            <person name="Shakhova N.V."/>
            <person name="Tyazhelova T.V."/>
            <person name="Vasina D.V."/>
        </authorList>
    </citation>
    <scope>NUCLEOTIDE SEQUENCE [LARGE SCALE GENOMIC DNA]</scope>
    <source>
        <strain evidence="3 4">LE-BIN_3174</strain>
    </source>
</reference>
<organism evidence="3 4">
    <name type="scientific">Steccherinum ochraceum</name>
    <dbReference type="NCBI Taxonomy" id="92696"/>
    <lineage>
        <taxon>Eukaryota</taxon>
        <taxon>Fungi</taxon>
        <taxon>Dikarya</taxon>
        <taxon>Basidiomycota</taxon>
        <taxon>Agaricomycotina</taxon>
        <taxon>Agaricomycetes</taxon>
        <taxon>Polyporales</taxon>
        <taxon>Steccherinaceae</taxon>
        <taxon>Steccherinum</taxon>
    </lineage>
</organism>
<feature type="region of interest" description="Disordered" evidence="1">
    <location>
        <begin position="141"/>
        <end position="215"/>
    </location>
</feature>
<keyword evidence="2" id="KW-1133">Transmembrane helix</keyword>
<feature type="transmembrane region" description="Helical" evidence="2">
    <location>
        <begin position="33"/>
        <end position="52"/>
    </location>
</feature>
<gene>
    <name evidence="3" type="ORF">EIP91_010399</name>
</gene>
<evidence type="ECO:0000256" key="2">
    <source>
        <dbReference type="SAM" id="Phobius"/>
    </source>
</evidence>
<feature type="compositionally biased region" description="Basic and acidic residues" evidence="1">
    <location>
        <begin position="184"/>
        <end position="199"/>
    </location>
</feature>
<feature type="compositionally biased region" description="Basic and acidic residues" evidence="1">
    <location>
        <begin position="151"/>
        <end position="169"/>
    </location>
</feature>
<keyword evidence="2" id="KW-0812">Transmembrane</keyword>
<comment type="caution">
    <text evidence="3">The sequence shown here is derived from an EMBL/GenBank/DDBJ whole genome shotgun (WGS) entry which is preliminary data.</text>
</comment>
<dbReference type="AlphaFoldDB" id="A0A4R0RX16"/>
<name>A0A4R0RX16_9APHY</name>
<accession>A0A4R0RX16</accession>
<feature type="transmembrane region" description="Helical" evidence="2">
    <location>
        <begin position="72"/>
        <end position="97"/>
    </location>
</feature>
<evidence type="ECO:0000256" key="1">
    <source>
        <dbReference type="SAM" id="MobiDB-lite"/>
    </source>
</evidence>
<evidence type="ECO:0000313" key="4">
    <source>
        <dbReference type="Proteomes" id="UP000292702"/>
    </source>
</evidence>
<proteinExistence type="predicted"/>
<dbReference type="EMBL" id="RWJN01000062">
    <property type="protein sequence ID" value="TCD68608.1"/>
    <property type="molecule type" value="Genomic_DNA"/>
</dbReference>
<keyword evidence="4" id="KW-1185">Reference proteome</keyword>